<dbReference type="Proteomes" id="UP000694387">
    <property type="component" value="Chromosome 2"/>
</dbReference>
<evidence type="ECO:0000313" key="3">
    <source>
        <dbReference type="Proteomes" id="UP000694387"/>
    </source>
</evidence>
<dbReference type="GeneTree" id="ENSGT00940000169181"/>
<protein>
    <submittedName>
        <fullName evidence="2">Uncharacterized protein</fullName>
    </submittedName>
</protein>
<dbReference type="AlphaFoldDB" id="A0A9L0J9D3"/>
<accession>A0A9L0J9D3</accession>
<evidence type="ECO:0000256" key="1">
    <source>
        <dbReference type="SAM" id="MobiDB-lite"/>
    </source>
</evidence>
<reference evidence="2 3" key="1">
    <citation type="journal article" date="2020" name="Nat. Commun.">
        <title>Donkey genomes provide new insights into domestication and selection for coat color.</title>
        <authorList>
            <person name="Wang"/>
            <person name="C."/>
            <person name="Li"/>
            <person name="H."/>
            <person name="Guo"/>
            <person name="Y."/>
            <person name="Huang"/>
            <person name="J."/>
            <person name="Sun"/>
            <person name="Y."/>
            <person name="Min"/>
            <person name="J."/>
            <person name="Wang"/>
            <person name="J."/>
            <person name="Fang"/>
            <person name="X."/>
            <person name="Zhao"/>
            <person name="Z."/>
            <person name="Wang"/>
            <person name="S."/>
            <person name="Zhang"/>
            <person name="Y."/>
            <person name="Liu"/>
            <person name="Q."/>
            <person name="Jiang"/>
            <person name="Q."/>
            <person name="Wang"/>
            <person name="X."/>
            <person name="Guo"/>
            <person name="Y."/>
            <person name="Yang"/>
            <person name="C."/>
            <person name="Wang"/>
            <person name="Y."/>
            <person name="Tian"/>
            <person name="F."/>
            <person name="Zhuang"/>
            <person name="G."/>
            <person name="Fan"/>
            <person name="Y."/>
            <person name="Gao"/>
            <person name="Q."/>
            <person name="Li"/>
            <person name="Y."/>
            <person name="Ju"/>
            <person name="Z."/>
            <person name="Li"/>
            <person name="J."/>
            <person name="Li"/>
            <person name="R."/>
            <person name="Hou"/>
            <person name="M."/>
            <person name="Yang"/>
            <person name="G."/>
            <person name="Liu"/>
            <person name="G."/>
            <person name="Liu"/>
            <person name="W."/>
            <person name="Guo"/>
            <person name="J."/>
            <person name="Pan"/>
            <person name="S."/>
            <person name="Fan"/>
            <person name="G."/>
            <person name="Zhang"/>
            <person name="W."/>
            <person name="Zhang"/>
            <person name="R."/>
            <person name="Yu"/>
            <person name="J."/>
            <person name="Zhang"/>
            <person name="X."/>
            <person name="Yin"/>
            <person name="Q."/>
            <person name="Ji"/>
            <person name="C."/>
            <person name="Jin"/>
            <person name="Y."/>
            <person name="Yue"/>
            <person name="G."/>
            <person name="Liu"/>
            <person name="M."/>
            <person name="Xu"/>
            <person name="J."/>
            <person name="Liu"/>
            <person name="S."/>
            <person name="Jordana"/>
            <person name="J."/>
            <person name="Noce"/>
            <person name="A."/>
            <person name="Amills"/>
            <person name="M."/>
            <person name="Wu"/>
            <person name="D.D."/>
            <person name="Li"/>
            <person name="S."/>
            <person name="Zhou"/>
            <person name="X. and Zhong"/>
            <person name="J."/>
        </authorList>
    </citation>
    <scope>NUCLEOTIDE SEQUENCE [LARGE SCALE GENOMIC DNA]</scope>
</reference>
<dbReference type="Ensembl" id="ENSEAST00005074412.1">
    <property type="protein sequence ID" value="ENSEASP00005048978.1"/>
    <property type="gene ID" value="ENSEASG00005033401.1"/>
</dbReference>
<evidence type="ECO:0000313" key="2">
    <source>
        <dbReference type="Ensembl" id="ENSEASP00005048978.1"/>
    </source>
</evidence>
<organism evidence="2 3">
    <name type="scientific">Equus asinus</name>
    <name type="common">Donkey</name>
    <name type="synonym">Equus africanus asinus</name>
    <dbReference type="NCBI Taxonomy" id="9793"/>
    <lineage>
        <taxon>Eukaryota</taxon>
        <taxon>Metazoa</taxon>
        <taxon>Chordata</taxon>
        <taxon>Craniata</taxon>
        <taxon>Vertebrata</taxon>
        <taxon>Euteleostomi</taxon>
        <taxon>Mammalia</taxon>
        <taxon>Eutheria</taxon>
        <taxon>Laurasiatheria</taxon>
        <taxon>Perissodactyla</taxon>
        <taxon>Equidae</taxon>
        <taxon>Equus</taxon>
    </lineage>
</organism>
<proteinExistence type="predicted"/>
<reference evidence="2" key="3">
    <citation type="submission" date="2025-09" db="UniProtKB">
        <authorList>
            <consortium name="Ensembl"/>
        </authorList>
    </citation>
    <scope>IDENTIFICATION</scope>
</reference>
<keyword evidence="3" id="KW-1185">Reference proteome</keyword>
<sequence length="109" mass="11501">MSAGPGCEPCTKRPRWVTSATSPPAALDARSFPGRQRRVLDPKDAPVQFRAPPSSSGCVPGRAGPHRGSATSLASVLSKASSDLFPHLRTLPLSIALWSHHTLPSHTLS</sequence>
<name>A0A9L0J9D3_EQUAS</name>
<reference evidence="2" key="2">
    <citation type="submission" date="2025-08" db="UniProtKB">
        <authorList>
            <consortium name="Ensembl"/>
        </authorList>
    </citation>
    <scope>IDENTIFICATION</scope>
</reference>
<feature type="region of interest" description="Disordered" evidence="1">
    <location>
        <begin position="1"/>
        <end position="70"/>
    </location>
</feature>